<feature type="domain" description="Pecanex C-terminal" evidence="7">
    <location>
        <begin position="29"/>
        <end position="106"/>
    </location>
</feature>
<protein>
    <recommendedName>
        <fullName evidence="6">Pecanex-like protein</fullName>
    </recommendedName>
</protein>
<dbReference type="InterPro" id="IPR039797">
    <property type="entry name" value="Pecanex"/>
</dbReference>
<keyword evidence="9" id="KW-1185">Reference proteome</keyword>
<proteinExistence type="inferred from homology"/>
<dbReference type="Proteomes" id="UP000289886">
    <property type="component" value="Unassembled WGS sequence"/>
</dbReference>
<evidence type="ECO:0000256" key="4">
    <source>
        <dbReference type="ARBA" id="ARBA00022989"/>
    </source>
</evidence>
<accession>A0A444UYI7</accession>
<comment type="caution">
    <text evidence="8">The sequence shown here is derived from an EMBL/GenBank/DDBJ whole genome shotgun (WGS) entry which is preliminary data.</text>
</comment>
<comment type="similarity">
    <text evidence="2 6">Belongs to the pecanex family.</text>
</comment>
<evidence type="ECO:0000313" key="9">
    <source>
        <dbReference type="Proteomes" id="UP000289886"/>
    </source>
</evidence>
<sequence>MDQTDVEWESCFHPCNKTPAPLPPPHPSQDHFTSPDEFEDPVVLYDAITSNEEKMLISHEGDPVWRSAILTNTPSLLALRHVMDDGSDEYKIIMLNKRFLSFRVIKSPDKTTVLHNDSTSSTSVFSKESQCRLLMYSCGVKGHHAQKEVPQIQSHGGV</sequence>
<evidence type="ECO:0000256" key="1">
    <source>
        <dbReference type="ARBA" id="ARBA00004141"/>
    </source>
</evidence>
<dbReference type="AlphaFoldDB" id="A0A444UYI7"/>
<evidence type="ECO:0000256" key="5">
    <source>
        <dbReference type="ARBA" id="ARBA00023136"/>
    </source>
</evidence>
<evidence type="ECO:0000259" key="7">
    <source>
        <dbReference type="Pfam" id="PF05041"/>
    </source>
</evidence>
<dbReference type="InterPro" id="IPR007735">
    <property type="entry name" value="Pecanex_C"/>
</dbReference>
<evidence type="ECO:0000256" key="3">
    <source>
        <dbReference type="ARBA" id="ARBA00022692"/>
    </source>
</evidence>
<dbReference type="PANTHER" id="PTHR12372">
    <property type="entry name" value="PECANEX"/>
    <property type="match status" value="1"/>
</dbReference>
<keyword evidence="5" id="KW-0472">Membrane</keyword>
<dbReference type="Pfam" id="PF05041">
    <property type="entry name" value="Pecanex_C"/>
    <property type="match status" value="1"/>
</dbReference>
<dbReference type="PANTHER" id="PTHR12372:SF4">
    <property type="entry name" value="PECANEX-LIKE PROTEIN 3"/>
    <property type="match status" value="1"/>
</dbReference>
<keyword evidence="3" id="KW-0812">Transmembrane</keyword>
<reference evidence="8 9" key="1">
    <citation type="submission" date="2019-01" db="EMBL/GenBank/DDBJ databases">
        <title>Draft Genome and Complete Hox-Cluster Characterization of the Sterlet Sturgeon (Acipenser ruthenus).</title>
        <authorList>
            <person name="Wei Q."/>
        </authorList>
    </citation>
    <scope>NUCLEOTIDE SEQUENCE [LARGE SCALE GENOMIC DNA]</scope>
    <source>
        <strain evidence="8">WHYD16114868_AA</strain>
        <tissue evidence="8">Blood</tissue>
    </source>
</reference>
<dbReference type="EMBL" id="SCEB01005003">
    <property type="protein sequence ID" value="RXM93204.1"/>
    <property type="molecule type" value="Genomic_DNA"/>
</dbReference>
<dbReference type="GO" id="GO:0016020">
    <property type="term" value="C:membrane"/>
    <property type="evidence" value="ECO:0007669"/>
    <property type="project" value="UniProtKB-SubCell"/>
</dbReference>
<comment type="subcellular location">
    <subcellularLocation>
        <location evidence="1 6">Membrane</location>
        <topology evidence="1 6">Multi-pass membrane protein</topology>
    </subcellularLocation>
</comment>
<evidence type="ECO:0000256" key="6">
    <source>
        <dbReference type="RuleBase" id="RU367089"/>
    </source>
</evidence>
<name>A0A444UYI7_ACIRT</name>
<gene>
    <name evidence="8" type="ORF">EOD39_19334</name>
</gene>
<keyword evidence="4" id="KW-1133">Transmembrane helix</keyword>
<evidence type="ECO:0000313" key="8">
    <source>
        <dbReference type="EMBL" id="RXM93204.1"/>
    </source>
</evidence>
<organism evidence="8 9">
    <name type="scientific">Acipenser ruthenus</name>
    <name type="common">Sterlet sturgeon</name>
    <dbReference type="NCBI Taxonomy" id="7906"/>
    <lineage>
        <taxon>Eukaryota</taxon>
        <taxon>Metazoa</taxon>
        <taxon>Chordata</taxon>
        <taxon>Craniata</taxon>
        <taxon>Vertebrata</taxon>
        <taxon>Euteleostomi</taxon>
        <taxon>Actinopterygii</taxon>
        <taxon>Chondrostei</taxon>
        <taxon>Acipenseriformes</taxon>
        <taxon>Acipenseridae</taxon>
        <taxon>Acipenser</taxon>
    </lineage>
</organism>
<evidence type="ECO:0000256" key="2">
    <source>
        <dbReference type="ARBA" id="ARBA00010170"/>
    </source>
</evidence>